<evidence type="ECO:0000313" key="5">
    <source>
        <dbReference type="Proteomes" id="UP001159428"/>
    </source>
</evidence>
<feature type="compositionally biased region" description="Basic and acidic residues" evidence="2">
    <location>
        <begin position="567"/>
        <end position="586"/>
    </location>
</feature>
<protein>
    <recommendedName>
        <fullName evidence="3">COR domain-containing protein</fullName>
    </recommendedName>
</protein>
<dbReference type="InterPro" id="IPR027417">
    <property type="entry name" value="P-loop_NTPase"/>
</dbReference>
<dbReference type="AlphaFoldDB" id="A0AAU9Y2E2"/>
<gene>
    <name evidence="4" type="ORF">PMEA_00005310</name>
</gene>
<dbReference type="PANTHER" id="PTHR47508">
    <property type="entry name" value="SAM DOMAIN-CONTAINING PROTEIN-RELATED"/>
    <property type="match status" value="1"/>
</dbReference>
<dbReference type="Gene3D" id="1.10.10.10">
    <property type="entry name" value="Winged helix-like DNA-binding domain superfamily/Winged helix DNA-binding domain"/>
    <property type="match status" value="1"/>
</dbReference>
<organism evidence="4 5">
    <name type="scientific">Pocillopora meandrina</name>
    <dbReference type="NCBI Taxonomy" id="46732"/>
    <lineage>
        <taxon>Eukaryota</taxon>
        <taxon>Metazoa</taxon>
        <taxon>Cnidaria</taxon>
        <taxon>Anthozoa</taxon>
        <taxon>Hexacorallia</taxon>
        <taxon>Scleractinia</taxon>
        <taxon>Astrocoeniina</taxon>
        <taxon>Pocilloporidae</taxon>
        <taxon>Pocillopora</taxon>
    </lineage>
</organism>
<dbReference type="InterPro" id="IPR032171">
    <property type="entry name" value="COR-A"/>
</dbReference>
<sequence length="1173" mass="135737">QAGARLKDFEKEFCKACSYVDGRHLPENCKLKLEEVQEEDRMPLPGLQTQYRLEPAEYCERENSYHDRNDPVYQSNLKDEVLMSLRKIKENRETDESPKADMWCHLGTCIIRVPDEENVVQKTWDVEEITENFQRPDAGEKMLWKVSFRERDDIPEDIFKRTGLKEITEDNEYVSRYDLTYLTPCFYQLICKVWVAKSSVKKKLEDIPIPFSDVKNVLEEIQFEDETTQSRCRGWLVLKSRKYFQTDILFPGCELDCRFTIRERRDRTAIRGDVPEIEVIRALSTYLSRLTLKDKDAFGLLLPDHYLPEGFHLLRKRCCKRKLYSTREGFFAILSQEDSWSIDSLGNERSRESTDLHLHSEECDKLLNGTDWQPEIIVQKLPEFIQFVKEIQDLFVREMKGNGSTRTVPPEIRARGPQALEAYNSALAEGQTCVKRVPLMLVGQDRSGKTSVKKSLKGICFNPDEDSTVGIDVDTYEFKVTTEIGMTTDRGEKVDEASISFEHNAARWIADKLTAKENVTEATEAGSTMSEHYDFEEINTLEGGYLSKITSYRDPSELPKNPAYTHFSHEEPSLPTREEHNLPPTKHDEDVLNSTFGKMPEFEDIAKLIQQILQDELQGDREDIYSITWDFAGQSVYYVTHPLFLTRRAIYFLVYDLSRNPSDKAIPPVKQGVYGKIEDKYNLKTNLDYLEFWMSSLASLVEQSNRPHVSPARKVLPKNPPVVFLVCTHADKPYCNRDPFALAKEIFGDLKTKPYGCQLFDVFCVDNTKSGSESKCQEIMRLREKVHEFAKELPHVNEAIPIKWLKYENALRVIKETGRKFISLATAKKIASDVCNINKNDEILTLLNFLHDLRVLIHFDDTPELSDLVILDTQWLIDIFKNVITVRPYNSKEEDFDGLWLKLEKEGILEEKLLKHVWNSLIPETETHESLIAIMEKFSLLCPWPSSQDSCNKYYLVPSMTQTHPPKMISHLVESAKLPSLFLKFDTGQVPLGLFPRFVLEFFLWSRKTFPTVAFPQFYNNFARFHIFPNQGLSIALLCHSSAIEVIVLNANSEIGMSDVDLIKDFRGQLTLMIDRVRNKFFWVKNVACKVCFLCPICSHGRVVSFCTQHNEEHCKKEECLHFISESDLGNKKEQVFCTKSATARDNRIQAEEFSLWISPSEEKVRKIVPLSF</sequence>
<name>A0AAU9Y2E2_9CNID</name>
<reference evidence="4 5" key="1">
    <citation type="submission" date="2022-05" db="EMBL/GenBank/DDBJ databases">
        <authorList>
            <consortium name="Genoscope - CEA"/>
            <person name="William W."/>
        </authorList>
    </citation>
    <scope>NUCLEOTIDE SEQUENCE [LARGE SCALE GENOMIC DNA]</scope>
</reference>
<evidence type="ECO:0000256" key="1">
    <source>
        <dbReference type="ARBA" id="ARBA00022737"/>
    </source>
</evidence>
<dbReference type="PANTHER" id="PTHR47508:SF1">
    <property type="entry name" value="NON-SPECIFIC SERINE_THREONINE PROTEIN KINASE"/>
    <property type="match status" value="1"/>
</dbReference>
<dbReference type="SUPFAM" id="SSF52540">
    <property type="entry name" value="P-loop containing nucleoside triphosphate hydrolases"/>
    <property type="match status" value="1"/>
</dbReference>
<dbReference type="Gene3D" id="3.40.50.300">
    <property type="entry name" value="P-loop containing nucleotide triphosphate hydrolases"/>
    <property type="match status" value="1"/>
</dbReference>
<feature type="region of interest" description="Disordered" evidence="2">
    <location>
        <begin position="563"/>
        <end position="586"/>
    </location>
</feature>
<proteinExistence type="predicted"/>
<feature type="domain" description="COR" evidence="3">
    <location>
        <begin position="801"/>
        <end position="959"/>
    </location>
</feature>
<evidence type="ECO:0000256" key="2">
    <source>
        <dbReference type="SAM" id="MobiDB-lite"/>
    </source>
</evidence>
<dbReference type="InterPro" id="IPR036388">
    <property type="entry name" value="WH-like_DNA-bd_sf"/>
</dbReference>
<dbReference type="EMBL" id="CALNXJ010000135">
    <property type="protein sequence ID" value="CAH3166460.1"/>
    <property type="molecule type" value="Genomic_DNA"/>
</dbReference>
<accession>A0AAU9Y2E2</accession>
<evidence type="ECO:0000313" key="4">
    <source>
        <dbReference type="EMBL" id="CAH3166460.1"/>
    </source>
</evidence>
<dbReference type="Pfam" id="PF16095">
    <property type="entry name" value="COR-A"/>
    <property type="match status" value="1"/>
</dbReference>
<feature type="non-terminal residue" evidence="4">
    <location>
        <position position="1173"/>
    </location>
</feature>
<keyword evidence="1" id="KW-0677">Repeat</keyword>
<feature type="non-terminal residue" evidence="4">
    <location>
        <position position="1"/>
    </location>
</feature>
<keyword evidence="5" id="KW-1185">Reference proteome</keyword>
<evidence type="ECO:0000259" key="3">
    <source>
        <dbReference type="Pfam" id="PF16095"/>
    </source>
</evidence>
<comment type="caution">
    <text evidence="4">The sequence shown here is derived from an EMBL/GenBank/DDBJ whole genome shotgun (WGS) entry which is preliminary data.</text>
</comment>
<dbReference type="Proteomes" id="UP001159428">
    <property type="component" value="Unassembled WGS sequence"/>
</dbReference>